<name>A0A5C5Z2X1_9BACT</name>
<dbReference type="InterPro" id="IPR006119">
    <property type="entry name" value="Resolv_N"/>
</dbReference>
<dbReference type="Gene3D" id="3.90.1750.20">
    <property type="entry name" value="Putative Large Serine Recombinase, Chain B, Domain 2"/>
    <property type="match status" value="1"/>
</dbReference>
<dbReference type="PANTHER" id="PTHR30461:SF23">
    <property type="entry name" value="DNA RECOMBINASE-RELATED"/>
    <property type="match status" value="1"/>
</dbReference>
<dbReference type="RefSeq" id="WP_419194272.1">
    <property type="nucleotide sequence ID" value="NZ_SJPJ01000001.1"/>
</dbReference>
<dbReference type="InterPro" id="IPR050639">
    <property type="entry name" value="SSR_resolvase"/>
</dbReference>
<reference evidence="2 3" key="1">
    <citation type="submission" date="2019-02" db="EMBL/GenBank/DDBJ databases">
        <title>Deep-cultivation of Planctomycetes and their phenomic and genomic characterization uncovers novel biology.</title>
        <authorList>
            <person name="Wiegand S."/>
            <person name="Jogler M."/>
            <person name="Boedeker C."/>
            <person name="Pinto D."/>
            <person name="Vollmers J."/>
            <person name="Rivas-Marin E."/>
            <person name="Kohn T."/>
            <person name="Peeters S.H."/>
            <person name="Heuer A."/>
            <person name="Rast P."/>
            <person name="Oberbeckmann S."/>
            <person name="Bunk B."/>
            <person name="Jeske O."/>
            <person name="Meyerdierks A."/>
            <person name="Storesund J.E."/>
            <person name="Kallscheuer N."/>
            <person name="Luecker S."/>
            <person name="Lage O.M."/>
            <person name="Pohl T."/>
            <person name="Merkel B.J."/>
            <person name="Hornburger P."/>
            <person name="Mueller R.-W."/>
            <person name="Bruemmer F."/>
            <person name="Labrenz M."/>
            <person name="Spormann A.M."/>
            <person name="Op Den Camp H."/>
            <person name="Overmann J."/>
            <person name="Amann R."/>
            <person name="Jetten M.S.M."/>
            <person name="Mascher T."/>
            <person name="Medema M.H."/>
            <person name="Devos D.P."/>
            <person name="Kaster A.-K."/>
            <person name="Ovreas L."/>
            <person name="Rohde M."/>
            <person name="Galperin M.Y."/>
            <person name="Jogler C."/>
        </authorList>
    </citation>
    <scope>NUCLEOTIDE SEQUENCE [LARGE SCALE GENOMIC DNA]</scope>
    <source>
        <strain evidence="2 3">CA13</strain>
    </source>
</reference>
<dbReference type="SMART" id="SM00857">
    <property type="entry name" value="Resolvase"/>
    <property type="match status" value="1"/>
</dbReference>
<dbReference type="InterPro" id="IPR036162">
    <property type="entry name" value="Resolvase-like_N_sf"/>
</dbReference>
<organism evidence="2 3">
    <name type="scientific">Novipirellula herctigrandis</name>
    <dbReference type="NCBI Taxonomy" id="2527986"/>
    <lineage>
        <taxon>Bacteria</taxon>
        <taxon>Pseudomonadati</taxon>
        <taxon>Planctomycetota</taxon>
        <taxon>Planctomycetia</taxon>
        <taxon>Pirellulales</taxon>
        <taxon>Pirellulaceae</taxon>
        <taxon>Novipirellula</taxon>
    </lineage>
</organism>
<dbReference type="Proteomes" id="UP000315010">
    <property type="component" value="Unassembled WGS sequence"/>
</dbReference>
<evidence type="ECO:0000313" key="2">
    <source>
        <dbReference type="EMBL" id="TWT81376.1"/>
    </source>
</evidence>
<proteinExistence type="predicted"/>
<dbReference type="GO" id="GO:0003677">
    <property type="term" value="F:DNA binding"/>
    <property type="evidence" value="ECO:0007669"/>
    <property type="project" value="InterPro"/>
</dbReference>
<dbReference type="CDD" id="cd03768">
    <property type="entry name" value="SR_ResInv"/>
    <property type="match status" value="1"/>
</dbReference>
<gene>
    <name evidence="2" type="primary">hin_2</name>
    <name evidence="2" type="ORF">CA13_28280</name>
</gene>
<dbReference type="GO" id="GO:0000150">
    <property type="term" value="F:DNA strand exchange activity"/>
    <property type="evidence" value="ECO:0007669"/>
    <property type="project" value="InterPro"/>
</dbReference>
<keyword evidence="3" id="KW-1185">Reference proteome</keyword>
<dbReference type="EMBL" id="SJPJ01000001">
    <property type="protein sequence ID" value="TWT81376.1"/>
    <property type="molecule type" value="Genomic_DNA"/>
</dbReference>
<dbReference type="AlphaFoldDB" id="A0A5C5Z2X1"/>
<comment type="caution">
    <text evidence="2">The sequence shown here is derived from an EMBL/GenBank/DDBJ whole genome shotgun (WGS) entry which is preliminary data.</text>
</comment>
<feature type="domain" description="Resolvase/invertase-type recombinase catalytic" evidence="1">
    <location>
        <begin position="1"/>
        <end position="119"/>
    </location>
</feature>
<dbReference type="InterPro" id="IPR038109">
    <property type="entry name" value="DNA_bind_recomb_sf"/>
</dbReference>
<protein>
    <submittedName>
        <fullName evidence="2">DNA-invertase hin</fullName>
    </submittedName>
</protein>
<evidence type="ECO:0000259" key="1">
    <source>
        <dbReference type="PROSITE" id="PS51736"/>
    </source>
</evidence>
<evidence type="ECO:0000313" key="3">
    <source>
        <dbReference type="Proteomes" id="UP000315010"/>
    </source>
</evidence>
<accession>A0A5C5Z2X1</accession>
<dbReference type="Pfam" id="PF00239">
    <property type="entry name" value="Resolvase"/>
    <property type="match status" value="1"/>
</dbReference>
<sequence>MAKKHSVFACLGSTYSGFTGSNMERPPLKRLLADIEAGKVDCVIVCKVDRLSRSLLDFARIIETFDSHQVSFVSITQQLNTSTSMGRLVLNVLLSFAQFEREMISERIRDTVAASRRRGKWSGGMPLLGYTVEHKRIIVDEIEATRVRQIFELYLEYQSLLPTIREINRRGWATKRWVTKKGDHRGGREFT</sequence>
<dbReference type="Gene3D" id="3.40.50.1390">
    <property type="entry name" value="Resolvase, N-terminal catalytic domain"/>
    <property type="match status" value="1"/>
</dbReference>
<dbReference type="SUPFAM" id="SSF53041">
    <property type="entry name" value="Resolvase-like"/>
    <property type="match status" value="1"/>
</dbReference>
<dbReference type="PANTHER" id="PTHR30461">
    <property type="entry name" value="DNA-INVERTASE FROM LAMBDOID PROPHAGE"/>
    <property type="match status" value="1"/>
</dbReference>
<dbReference type="PROSITE" id="PS51736">
    <property type="entry name" value="RECOMBINASES_3"/>
    <property type="match status" value="1"/>
</dbReference>